<evidence type="ECO:0000256" key="5">
    <source>
        <dbReference type="ARBA" id="ARBA00022801"/>
    </source>
</evidence>
<evidence type="ECO:0000256" key="12">
    <source>
        <dbReference type="ARBA" id="ARBA00036824"/>
    </source>
</evidence>
<dbReference type="Gene3D" id="3.20.20.80">
    <property type="entry name" value="Glycosidases"/>
    <property type="match status" value="1"/>
</dbReference>
<keyword evidence="4" id="KW-0812">Transmembrane</keyword>
<evidence type="ECO:0000259" key="19">
    <source>
        <dbReference type="Pfam" id="PF00150"/>
    </source>
</evidence>
<evidence type="ECO:0000256" key="9">
    <source>
        <dbReference type="ARBA" id="ARBA00023180"/>
    </source>
</evidence>
<feature type="compositionally biased region" description="Polar residues" evidence="17">
    <location>
        <begin position="78"/>
        <end position="103"/>
    </location>
</feature>
<dbReference type="InterPro" id="IPR017853">
    <property type="entry name" value="GH"/>
</dbReference>
<dbReference type="InterPro" id="IPR001547">
    <property type="entry name" value="Glyco_hydro_5"/>
</dbReference>
<keyword evidence="5 16" id="KW-0378">Hydrolase</keyword>
<proteinExistence type="inferred from homology"/>
<comment type="function">
    <text evidence="13">Glucosidase involved in the degradation of cellulosic biomass. Active on lichenan.</text>
</comment>
<comment type="caution">
    <text evidence="20">The sequence shown here is derived from an EMBL/GenBank/DDBJ whole genome shotgun (WGS) entry which is preliminary data.</text>
</comment>
<feature type="region of interest" description="Disordered" evidence="17">
    <location>
        <begin position="23"/>
        <end position="47"/>
    </location>
</feature>
<keyword evidence="11" id="KW-0961">Cell wall biogenesis/degradation</keyword>
<keyword evidence="18" id="KW-0732">Signal</keyword>
<dbReference type="AlphaFoldDB" id="A0A9P8EA93"/>
<organism evidence="20 21">
    <name type="scientific">Aureobasidium melanogenum</name>
    <name type="common">Aureobasidium pullulans var. melanogenum</name>
    <dbReference type="NCBI Taxonomy" id="46634"/>
    <lineage>
        <taxon>Eukaryota</taxon>
        <taxon>Fungi</taxon>
        <taxon>Dikarya</taxon>
        <taxon>Ascomycota</taxon>
        <taxon>Pezizomycotina</taxon>
        <taxon>Dothideomycetes</taxon>
        <taxon>Dothideomycetidae</taxon>
        <taxon>Dothideales</taxon>
        <taxon>Saccotheciaceae</taxon>
        <taxon>Aureobasidium</taxon>
    </lineage>
</organism>
<dbReference type="GO" id="GO:0009986">
    <property type="term" value="C:cell surface"/>
    <property type="evidence" value="ECO:0007669"/>
    <property type="project" value="TreeGrafter"/>
</dbReference>
<keyword evidence="3" id="KW-1003">Cell membrane</keyword>
<dbReference type="PANTHER" id="PTHR31297:SF34">
    <property type="entry name" value="GLUCAN 1,3-BETA-GLUCOSIDASE 2"/>
    <property type="match status" value="1"/>
</dbReference>
<dbReference type="Proteomes" id="UP000779574">
    <property type="component" value="Unassembled WGS sequence"/>
</dbReference>
<evidence type="ECO:0000256" key="8">
    <source>
        <dbReference type="ARBA" id="ARBA00023136"/>
    </source>
</evidence>
<keyword evidence="10 16" id="KW-0326">Glycosidase</keyword>
<feature type="non-terminal residue" evidence="20">
    <location>
        <position position="1"/>
    </location>
</feature>
<evidence type="ECO:0000256" key="11">
    <source>
        <dbReference type="ARBA" id="ARBA00023316"/>
    </source>
</evidence>
<evidence type="ECO:0000313" key="21">
    <source>
        <dbReference type="Proteomes" id="UP000779574"/>
    </source>
</evidence>
<dbReference type="OrthoDB" id="62120at2759"/>
<evidence type="ECO:0000256" key="6">
    <source>
        <dbReference type="ARBA" id="ARBA00022968"/>
    </source>
</evidence>
<accession>A0A9P8EA93</accession>
<feature type="domain" description="Glycoside hydrolase family 5" evidence="19">
    <location>
        <begin position="156"/>
        <end position="396"/>
    </location>
</feature>
<dbReference type="InterPro" id="IPR050386">
    <property type="entry name" value="Glycosyl_hydrolase_5"/>
</dbReference>
<evidence type="ECO:0000256" key="3">
    <source>
        <dbReference type="ARBA" id="ARBA00022475"/>
    </source>
</evidence>
<keyword evidence="9" id="KW-0325">Glycoprotein</keyword>
<dbReference type="EC" id="3.2.1.58" evidence="14"/>
<dbReference type="GO" id="GO:0004338">
    <property type="term" value="F:glucan exo-1,3-beta-glucosidase activity"/>
    <property type="evidence" value="ECO:0007669"/>
    <property type="project" value="UniProtKB-EC"/>
</dbReference>
<keyword evidence="8" id="KW-0472">Membrane</keyword>
<dbReference type="Pfam" id="PF00150">
    <property type="entry name" value="Cellulase"/>
    <property type="match status" value="1"/>
</dbReference>
<feature type="chain" id="PRO_5040217234" description="glucan 1,3-beta-glucosidase" evidence="18">
    <location>
        <begin position="21"/>
        <end position="496"/>
    </location>
</feature>
<evidence type="ECO:0000313" key="20">
    <source>
        <dbReference type="EMBL" id="KAG9683815.1"/>
    </source>
</evidence>
<evidence type="ECO:0000256" key="14">
    <source>
        <dbReference type="ARBA" id="ARBA00038929"/>
    </source>
</evidence>
<dbReference type="GO" id="GO:0005576">
    <property type="term" value="C:extracellular region"/>
    <property type="evidence" value="ECO:0007669"/>
    <property type="project" value="TreeGrafter"/>
</dbReference>
<reference evidence="20" key="2">
    <citation type="submission" date="2021-08" db="EMBL/GenBank/DDBJ databases">
        <authorList>
            <person name="Gostincar C."/>
            <person name="Sun X."/>
            <person name="Song Z."/>
            <person name="Gunde-Cimerman N."/>
        </authorList>
    </citation>
    <scope>NUCLEOTIDE SEQUENCE</scope>
    <source>
        <strain evidence="20">EXF-9911</strain>
    </source>
</reference>
<dbReference type="GO" id="GO:0071555">
    <property type="term" value="P:cell wall organization"/>
    <property type="evidence" value="ECO:0007669"/>
    <property type="project" value="UniProtKB-KW"/>
</dbReference>
<comment type="catalytic activity">
    <reaction evidence="12">
        <text>Successive hydrolysis of beta-D-glucose units from the non-reducing ends of (1-&gt;3)-beta-D-glucans, releasing alpha-glucose.</text>
        <dbReference type="EC" id="3.2.1.58"/>
    </reaction>
</comment>
<name>A0A9P8EA93_AURME</name>
<feature type="signal peptide" evidence="18">
    <location>
        <begin position="1"/>
        <end position="20"/>
    </location>
</feature>
<dbReference type="SUPFAM" id="SSF51445">
    <property type="entry name" value="(Trans)glycosidases"/>
    <property type="match status" value="1"/>
</dbReference>
<comment type="subcellular location">
    <subcellularLocation>
        <location evidence="1">Cell membrane</location>
        <topology evidence="1">Single-pass type II membrane protein</topology>
    </subcellularLocation>
</comment>
<evidence type="ECO:0000256" key="17">
    <source>
        <dbReference type="SAM" id="MobiDB-lite"/>
    </source>
</evidence>
<dbReference type="PANTHER" id="PTHR31297">
    <property type="entry name" value="GLUCAN ENDO-1,6-BETA-GLUCOSIDASE B"/>
    <property type="match status" value="1"/>
</dbReference>
<evidence type="ECO:0000256" key="2">
    <source>
        <dbReference type="ARBA" id="ARBA00005641"/>
    </source>
</evidence>
<reference evidence="20" key="1">
    <citation type="journal article" date="2021" name="J Fungi (Basel)">
        <title>Virulence traits and population genomics of the black yeast Aureobasidium melanogenum.</title>
        <authorList>
            <person name="Cernosa A."/>
            <person name="Sun X."/>
            <person name="Gostincar C."/>
            <person name="Fang C."/>
            <person name="Gunde-Cimerman N."/>
            <person name="Song Z."/>
        </authorList>
    </citation>
    <scope>NUCLEOTIDE SEQUENCE</scope>
    <source>
        <strain evidence="20">EXF-9911</strain>
    </source>
</reference>
<keyword evidence="7" id="KW-1133">Transmembrane helix</keyword>
<evidence type="ECO:0000256" key="10">
    <source>
        <dbReference type="ARBA" id="ARBA00023295"/>
    </source>
</evidence>
<sequence length="496" mass="54236">MFSSAFTLSLLASSTLLVQGLPCDTSGSVSRRDSEATTPTISRRGSEIETISRRGSEIETISRRGSEIETISRRGSEVESTISRRSSEVETTLTRRNSETTLESRQACDIEDGDPIRGVNLGGWFVLEPWMNWELVGDTGAVDQWTFDQTDGAEAALQKHWGSWFTESDMAQIAAWGLNTVRIPIGYWAFNNTDSPYISGADAYLEQALGWARQYNIQALICMHGLPGSQNGFDNSGHRGEAQWAENSTNLAASTAVLELMAAKYGTAAYSDVVYGLELANEPIVWDYDSAKSAQEWAVTTVQAMQSHITNPDLKLIMHDAFLGAKAWSAVAQQLNFNADSQNFVLDVHLYQNQGGDTSNMNQDQHIATVCDYPNTQFVPESANLPVIVGEFSDQTNICVDASGNVTAGTSCSTDGCQCSAQLDPSEWNADLVAATRKFMEAQLDIFEEYSNGWFLWSYTGPGAWGLGNLFKNGVVGPDHITQRQYPAQCNSTSSS</sequence>
<evidence type="ECO:0000256" key="4">
    <source>
        <dbReference type="ARBA" id="ARBA00022692"/>
    </source>
</evidence>
<evidence type="ECO:0000256" key="15">
    <source>
        <dbReference type="ARBA" id="ARBA00041260"/>
    </source>
</evidence>
<evidence type="ECO:0000256" key="13">
    <source>
        <dbReference type="ARBA" id="ARBA00037126"/>
    </source>
</evidence>
<gene>
    <name evidence="20" type="ORF">KCU76_g12851</name>
</gene>
<dbReference type="EMBL" id="JAHFXF010000683">
    <property type="protein sequence ID" value="KAG9683815.1"/>
    <property type="molecule type" value="Genomic_DNA"/>
</dbReference>
<evidence type="ECO:0000256" key="16">
    <source>
        <dbReference type="RuleBase" id="RU361153"/>
    </source>
</evidence>
<evidence type="ECO:0000256" key="18">
    <source>
        <dbReference type="SAM" id="SignalP"/>
    </source>
</evidence>
<dbReference type="GO" id="GO:0009251">
    <property type="term" value="P:glucan catabolic process"/>
    <property type="evidence" value="ECO:0007669"/>
    <property type="project" value="TreeGrafter"/>
</dbReference>
<comment type="similarity">
    <text evidence="2 16">Belongs to the glycosyl hydrolase 5 (cellulase A) family.</text>
</comment>
<evidence type="ECO:0000256" key="7">
    <source>
        <dbReference type="ARBA" id="ARBA00022989"/>
    </source>
</evidence>
<evidence type="ECO:0000256" key="1">
    <source>
        <dbReference type="ARBA" id="ARBA00004401"/>
    </source>
</evidence>
<feature type="region of interest" description="Disordered" evidence="17">
    <location>
        <begin position="70"/>
        <end position="103"/>
    </location>
</feature>
<dbReference type="GO" id="GO:0005886">
    <property type="term" value="C:plasma membrane"/>
    <property type="evidence" value="ECO:0007669"/>
    <property type="project" value="UniProtKB-SubCell"/>
</dbReference>
<keyword evidence="6" id="KW-0735">Signal-anchor</keyword>
<protein>
    <recommendedName>
        <fullName evidence="14">glucan 1,3-beta-glucosidase</fullName>
        <ecNumber evidence="14">3.2.1.58</ecNumber>
    </recommendedName>
    <alternativeName>
        <fullName evidence="15">Exo-1,3-beta-glucanase D</fullName>
    </alternativeName>
</protein>